<keyword evidence="1" id="KW-0560">Oxidoreductase</keyword>
<dbReference type="SUPFAM" id="SSF52343">
    <property type="entry name" value="Ferredoxin reductase-like, C-terminal NADP-linked domain"/>
    <property type="match status" value="1"/>
</dbReference>
<protein>
    <submittedName>
        <fullName evidence="6">CDP-6-deoxy-delta-3,4-glucoseen reductase</fullName>
    </submittedName>
</protein>
<evidence type="ECO:0000259" key="4">
    <source>
        <dbReference type="PROSITE" id="PS51085"/>
    </source>
</evidence>
<gene>
    <name evidence="6" type="ORF">GCM10007418_09960</name>
</gene>
<dbReference type="InterPro" id="IPR039261">
    <property type="entry name" value="FNR_nucleotide-bd"/>
</dbReference>
<dbReference type="InterPro" id="IPR017927">
    <property type="entry name" value="FAD-bd_FR_type"/>
</dbReference>
<proteinExistence type="inferred from homology"/>
<evidence type="ECO:0000313" key="7">
    <source>
        <dbReference type="Proteomes" id="UP000638188"/>
    </source>
</evidence>
<accession>A0ABQ1P709</accession>
<organism evidence="6 7">
    <name type="scientific">Halopseudomonas salina</name>
    <dbReference type="NCBI Taxonomy" id="1323744"/>
    <lineage>
        <taxon>Bacteria</taxon>
        <taxon>Pseudomonadati</taxon>
        <taxon>Pseudomonadota</taxon>
        <taxon>Gammaproteobacteria</taxon>
        <taxon>Pseudomonadales</taxon>
        <taxon>Pseudomonadaceae</taxon>
        <taxon>Halopseudomonas</taxon>
    </lineage>
</organism>
<dbReference type="RefSeq" id="WP_150276229.1">
    <property type="nucleotide sequence ID" value="NZ_BMFF01000002.1"/>
</dbReference>
<dbReference type="InterPro" id="IPR017938">
    <property type="entry name" value="Riboflavin_synthase-like_b-brl"/>
</dbReference>
<evidence type="ECO:0000256" key="1">
    <source>
        <dbReference type="ARBA" id="ARBA00023002"/>
    </source>
</evidence>
<dbReference type="InterPro" id="IPR036010">
    <property type="entry name" value="2Fe-2S_ferredoxin-like_sf"/>
</dbReference>
<evidence type="ECO:0000256" key="2">
    <source>
        <dbReference type="ARBA" id="ARBA00023223"/>
    </source>
</evidence>
<evidence type="ECO:0000313" key="6">
    <source>
        <dbReference type="EMBL" id="GGC92423.1"/>
    </source>
</evidence>
<dbReference type="InterPro" id="IPR001041">
    <property type="entry name" value="2Fe-2S_ferredoxin-type"/>
</dbReference>
<feature type="domain" description="FAD-binding FR-type" evidence="5">
    <location>
        <begin position="90"/>
        <end position="188"/>
    </location>
</feature>
<keyword evidence="7" id="KW-1185">Reference proteome</keyword>
<dbReference type="PANTHER" id="PTHR47354">
    <property type="entry name" value="NADH OXIDOREDUCTASE HCR"/>
    <property type="match status" value="1"/>
</dbReference>
<dbReference type="InterPro" id="IPR012675">
    <property type="entry name" value="Beta-grasp_dom_sf"/>
</dbReference>
<keyword evidence="2" id="KW-0455">Luminescence</keyword>
<evidence type="ECO:0000259" key="5">
    <source>
        <dbReference type="PROSITE" id="PS51384"/>
    </source>
</evidence>
<feature type="domain" description="2Fe-2S ferredoxin-type" evidence="4">
    <location>
        <begin position="1"/>
        <end position="83"/>
    </location>
</feature>
<dbReference type="CDD" id="cd00207">
    <property type="entry name" value="fer2"/>
    <property type="match status" value="1"/>
</dbReference>
<dbReference type="PANTHER" id="PTHR47354:SF7">
    <property type="entry name" value="NAD(P)H-FLAVIN REDUCTASE"/>
    <property type="match status" value="1"/>
</dbReference>
<name>A0ABQ1P709_9GAMM</name>
<dbReference type="PROSITE" id="PS51384">
    <property type="entry name" value="FAD_FR"/>
    <property type="match status" value="1"/>
</dbReference>
<dbReference type="Proteomes" id="UP000638188">
    <property type="component" value="Unassembled WGS sequence"/>
</dbReference>
<dbReference type="Pfam" id="PF00175">
    <property type="entry name" value="NAD_binding_1"/>
    <property type="match status" value="1"/>
</dbReference>
<dbReference type="Gene3D" id="3.40.50.80">
    <property type="entry name" value="Nucleotide-binding domain of ferredoxin-NADP reductase (FNR) module"/>
    <property type="match status" value="1"/>
</dbReference>
<comment type="similarity">
    <text evidence="3">Belongs to the Fre/LuxG FAD/NAD(P) flavoprotein oxidoreductase family.</text>
</comment>
<dbReference type="InterPro" id="IPR050415">
    <property type="entry name" value="MRET"/>
</dbReference>
<dbReference type="PROSITE" id="PS51085">
    <property type="entry name" value="2FE2S_FER_2"/>
    <property type="match status" value="1"/>
</dbReference>
<dbReference type="InterPro" id="IPR001433">
    <property type="entry name" value="OxRdtase_FAD/NAD-bd"/>
</dbReference>
<dbReference type="SUPFAM" id="SSF63380">
    <property type="entry name" value="Riboflavin synthase domain-like"/>
    <property type="match status" value="1"/>
</dbReference>
<dbReference type="Pfam" id="PF00111">
    <property type="entry name" value="Fer2"/>
    <property type="match status" value="1"/>
</dbReference>
<dbReference type="Gene3D" id="2.40.30.10">
    <property type="entry name" value="Translation factors"/>
    <property type="match status" value="1"/>
</dbReference>
<comment type="caution">
    <text evidence="6">The sequence shown here is derived from an EMBL/GenBank/DDBJ whole genome shotgun (WGS) entry which is preliminary data.</text>
</comment>
<reference evidence="7" key="1">
    <citation type="journal article" date="2019" name="Int. J. Syst. Evol. Microbiol.">
        <title>The Global Catalogue of Microorganisms (GCM) 10K type strain sequencing project: providing services to taxonomists for standard genome sequencing and annotation.</title>
        <authorList>
            <consortium name="The Broad Institute Genomics Platform"/>
            <consortium name="The Broad Institute Genome Sequencing Center for Infectious Disease"/>
            <person name="Wu L."/>
            <person name="Ma J."/>
        </authorList>
    </citation>
    <scope>NUCLEOTIDE SEQUENCE [LARGE SCALE GENOMIC DNA]</scope>
    <source>
        <strain evidence="7">CGMCC 1.12482</strain>
    </source>
</reference>
<sequence>MKVTLQPAGHVLDLLPGERILDAARRLSFDAPQSCRNGNCHVCNAQLLQGRVMQNDETRTQGEIFTCLATPQEDCELFWEHVLAPGELPQHSVACQVVACEPIGADVWQIDLRPPAGKPLRYHAGQYLLLQRPDGEATPFSIASAPHQERTLELHILAKDPATEALIEQMRRDRIAHVQVPFGDCHLATLPDRPLVLIAAGTGLSQMQSMVEHCLEQRFAYPIHLYWGVRHGDDLYETTYWQRWEEQENLIVHKIVSDHPDWSGRQGMLHEAIRADLGDLSEYEFYVSGSPPMVYGTLDALVEAGMPGEQMHADVFAYAPRD</sequence>
<dbReference type="PRINTS" id="PR00410">
    <property type="entry name" value="PHEHYDRXLASE"/>
</dbReference>
<dbReference type="Gene3D" id="3.10.20.30">
    <property type="match status" value="1"/>
</dbReference>
<dbReference type="CDD" id="cd06189">
    <property type="entry name" value="flavin_oxioreductase"/>
    <property type="match status" value="1"/>
</dbReference>
<dbReference type="SUPFAM" id="SSF54292">
    <property type="entry name" value="2Fe-2S ferredoxin-like"/>
    <property type="match status" value="1"/>
</dbReference>
<dbReference type="EMBL" id="BMFF01000002">
    <property type="protein sequence ID" value="GGC92423.1"/>
    <property type="molecule type" value="Genomic_DNA"/>
</dbReference>
<evidence type="ECO:0000256" key="3">
    <source>
        <dbReference type="ARBA" id="ARBA00038177"/>
    </source>
</evidence>